<organism evidence="1">
    <name type="scientific">Ooceraea biroi</name>
    <name type="common">Clonal raider ant</name>
    <name type="synonym">Cerapachys biroi</name>
    <dbReference type="NCBI Taxonomy" id="2015173"/>
    <lineage>
        <taxon>Eukaryota</taxon>
        <taxon>Metazoa</taxon>
        <taxon>Ecdysozoa</taxon>
        <taxon>Arthropoda</taxon>
        <taxon>Hexapoda</taxon>
        <taxon>Insecta</taxon>
        <taxon>Pterygota</taxon>
        <taxon>Neoptera</taxon>
        <taxon>Endopterygota</taxon>
        <taxon>Hymenoptera</taxon>
        <taxon>Apocrita</taxon>
        <taxon>Aculeata</taxon>
        <taxon>Formicoidea</taxon>
        <taxon>Formicidae</taxon>
        <taxon>Dorylinae</taxon>
        <taxon>Ooceraea</taxon>
    </lineage>
</organism>
<reference evidence="1" key="2">
    <citation type="submission" date="2018-07" db="EMBL/GenBank/DDBJ databases">
        <authorList>
            <person name="Mckenzie S.K."/>
            <person name="Kronauer D.J.C."/>
        </authorList>
    </citation>
    <scope>NUCLEOTIDE SEQUENCE</scope>
    <source>
        <strain evidence="1">Clonal line C1</strain>
    </source>
</reference>
<dbReference type="AlphaFoldDB" id="A0A3L8E1Y6"/>
<reference evidence="1" key="1">
    <citation type="journal article" date="2018" name="Genome Res.">
        <title>The genomic architecture and molecular evolution of ant odorant receptors.</title>
        <authorList>
            <person name="McKenzie S.K."/>
            <person name="Kronauer D.J.C."/>
        </authorList>
    </citation>
    <scope>NUCLEOTIDE SEQUENCE [LARGE SCALE GENOMIC DNA]</scope>
    <source>
        <strain evidence="1">Clonal line C1</strain>
    </source>
</reference>
<evidence type="ECO:0000313" key="1">
    <source>
        <dbReference type="EMBL" id="RLU26038.1"/>
    </source>
</evidence>
<comment type="caution">
    <text evidence="1">The sequence shown here is derived from an EMBL/GenBank/DDBJ whole genome shotgun (WGS) entry which is preliminary data.</text>
</comment>
<name>A0A3L8E1Y6_OOCBI</name>
<accession>A0A3L8E1Y6</accession>
<dbReference type="Proteomes" id="UP000279307">
    <property type="component" value="Chromosome 2"/>
</dbReference>
<gene>
    <name evidence="1" type="ORF">DMN91_002201</name>
</gene>
<dbReference type="OrthoDB" id="7553954at2759"/>
<proteinExistence type="predicted"/>
<sequence length="276" mass="31416">MSILPILPAFISPQCWQDIRKSSLGSRRHDARKTFAQRDFRCSISLVLQRGFHSSLILLAESKSNKPPTYRRVDEICDKVEKKVSESCKKPDLCRQEKVECRSEQLNKKQKAKPKIEKIADPMCAKTCFARGKCELPRTVPPPKMEYAKVTCPPPKYVKPDPCPPTLEHREQDGHHIEVRQVTPKKAICTPPPLPKPPCGPILLCPCPPPRKVRPGPCPCYEHKEVVKTRPVQPCPLKKKYPCPDAVHICPMEKKPCNLKRSSTCEHRKRRETPAS</sequence>
<dbReference type="EMBL" id="QOIP01000002">
    <property type="protein sequence ID" value="RLU26038.1"/>
    <property type="molecule type" value="Genomic_DNA"/>
</dbReference>
<protein>
    <submittedName>
        <fullName evidence="1">Uncharacterized protein</fullName>
    </submittedName>
</protein>